<accession>A0A841BSV3</accession>
<organism evidence="6 7">
    <name type="scientific">Allocatelliglobosispora scoriae</name>
    <dbReference type="NCBI Taxonomy" id="643052"/>
    <lineage>
        <taxon>Bacteria</taxon>
        <taxon>Bacillati</taxon>
        <taxon>Actinomycetota</taxon>
        <taxon>Actinomycetes</taxon>
        <taxon>Micromonosporales</taxon>
        <taxon>Micromonosporaceae</taxon>
        <taxon>Allocatelliglobosispora</taxon>
    </lineage>
</organism>
<dbReference type="GO" id="GO:0032259">
    <property type="term" value="P:methylation"/>
    <property type="evidence" value="ECO:0007669"/>
    <property type="project" value="UniProtKB-KW"/>
</dbReference>
<feature type="domain" description="Tetrapyrrole methylase" evidence="5">
    <location>
        <begin position="2"/>
        <end position="132"/>
    </location>
</feature>
<keyword evidence="1" id="KW-0489">Methyltransferase</keyword>
<dbReference type="PANTHER" id="PTHR45790">
    <property type="entry name" value="SIROHEME SYNTHASE-RELATED"/>
    <property type="match status" value="1"/>
</dbReference>
<evidence type="ECO:0000256" key="1">
    <source>
        <dbReference type="ARBA" id="ARBA00022603"/>
    </source>
</evidence>
<comment type="caution">
    <text evidence="6">The sequence shown here is derived from an EMBL/GenBank/DDBJ whole genome shotgun (WGS) entry which is preliminary data.</text>
</comment>
<dbReference type="InterPro" id="IPR014777">
    <property type="entry name" value="4pyrrole_Mease_sub1"/>
</dbReference>
<dbReference type="InterPro" id="IPR000878">
    <property type="entry name" value="4pyrrol_Mease"/>
</dbReference>
<dbReference type="AlphaFoldDB" id="A0A841BSV3"/>
<keyword evidence="4" id="KW-0627">Porphyrin biosynthesis</keyword>
<dbReference type="InterPro" id="IPR014776">
    <property type="entry name" value="4pyrrole_Mease_sub2"/>
</dbReference>
<dbReference type="Proteomes" id="UP000587527">
    <property type="component" value="Unassembled WGS sequence"/>
</dbReference>
<evidence type="ECO:0000256" key="3">
    <source>
        <dbReference type="ARBA" id="ARBA00022691"/>
    </source>
</evidence>
<dbReference type="EMBL" id="JACHMN010000003">
    <property type="protein sequence ID" value="MBB5872157.1"/>
    <property type="molecule type" value="Genomic_DNA"/>
</dbReference>
<dbReference type="SUPFAM" id="SSF53790">
    <property type="entry name" value="Tetrapyrrole methylase"/>
    <property type="match status" value="1"/>
</dbReference>
<dbReference type="PANTHER" id="PTHR45790:SF3">
    <property type="entry name" value="S-ADENOSYL-L-METHIONINE-DEPENDENT UROPORPHYRINOGEN III METHYLTRANSFERASE, CHLOROPLASTIC"/>
    <property type="match status" value="1"/>
</dbReference>
<keyword evidence="7" id="KW-1185">Reference proteome</keyword>
<dbReference type="Gene3D" id="3.30.950.10">
    <property type="entry name" value="Methyltransferase, Cobalt-precorrin-4 Transmethylase, Domain 2"/>
    <property type="match status" value="1"/>
</dbReference>
<protein>
    <submittedName>
        <fullName evidence="6">Siroheme synthase</fullName>
    </submittedName>
</protein>
<reference evidence="6 7" key="1">
    <citation type="submission" date="2020-08" db="EMBL/GenBank/DDBJ databases">
        <title>Sequencing the genomes of 1000 actinobacteria strains.</title>
        <authorList>
            <person name="Klenk H.-P."/>
        </authorList>
    </citation>
    <scope>NUCLEOTIDE SEQUENCE [LARGE SCALE GENOMIC DNA]</scope>
    <source>
        <strain evidence="6 7">DSM 45362</strain>
    </source>
</reference>
<evidence type="ECO:0000313" key="7">
    <source>
        <dbReference type="Proteomes" id="UP000587527"/>
    </source>
</evidence>
<dbReference type="Gene3D" id="3.40.1010.10">
    <property type="entry name" value="Cobalt-precorrin-4 Transmethylase, Domain 1"/>
    <property type="match status" value="1"/>
</dbReference>
<evidence type="ECO:0000256" key="2">
    <source>
        <dbReference type="ARBA" id="ARBA00022679"/>
    </source>
</evidence>
<proteinExistence type="predicted"/>
<dbReference type="GO" id="GO:0004851">
    <property type="term" value="F:uroporphyrin-III C-methyltransferase activity"/>
    <property type="evidence" value="ECO:0007669"/>
    <property type="project" value="TreeGrafter"/>
</dbReference>
<evidence type="ECO:0000256" key="4">
    <source>
        <dbReference type="ARBA" id="ARBA00023244"/>
    </source>
</evidence>
<dbReference type="GO" id="GO:0019354">
    <property type="term" value="P:siroheme biosynthetic process"/>
    <property type="evidence" value="ECO:0007669"/>
    <property type="project" value="TreeGrafter"/>
</dbReference>
<keyword evidence="3" id="KW-0949">S-adenosyl-L-methionine</keyword>
<dbReference type="InterPro" id="IPR035996">
    <property type="entry name" value="4pyrrol_Methylase_sf"/>
</dbReference>
<gene>
    <name evidence="6" type="ORF">F4553_005591</name>
</gene>
<dbReference type="Pfam" id="PF00590">
    <property type="entry name" value="TP_methylase"/>
    <property type="match status" value="1"/>
</dbReference>
<name>A0A841BSV3_9ACTN</name>
<keyword evidence="2" id="KW-0808">Transferase</keyword>
<evidence type="ECO:0000259" key="5">
    <source>
        <dbReference type="Pfam" id="PF00590"/>
    </source>
</evidence>
<sequence length="160" mass="16108">MRLKGGDSFVFGRGGEELIACADAGVPVTIVPGVTSAISVPAMAGIPVTHRGVAHDFTVLTGHLAPSNPGSLIDWPSLGGSRGTIVVLMGLRHLAEIAQTLITHGRDPGTPAAVVQEGTTSTQRQVRAPLAGIAEAAEAAGLRTPVITVIGDVVGALPQA</sequence>
<dbReference type="InterPro" id="IPR050161">
    <property type="entry name" value="Siro_Cobalamin_biosynth"/>
</dbReference>
<dbReference type="FunFam" id="3.30.950.10:FF:000001">
    <property type="entry name" value="Siroheme synthase"/>
    <property type="match status" value="1"/>
</dbReference>
<evidence type="ECO:0000313" key="6">
    <source>
        <dbReference type="EMBL" id="MBB5872157.1"/>
    </source>
</evidence>